<dbReference type="PANTHER" id="PTHR33048">
    <property type="entry name" value="PTH11-LIKE INTEGRAL MEMBRANE PROTEIN (AFU_ORTHOLOGUE AFUA_5G11245)"/>
    <property type="match status" value="1"/>
</dbReference>
<evidence type="ECO:0000313" key="10">
    <source>
        <dbReference type="Proteomes" id="UP000813385"/>
    </source>
</evidence>
<feature type="transmembrane region" description="Helical" evidence="7">
    <location>
        <begin position="12"/>
        <end position="28"/>
    </location>
</feature>
<feature type="transmembrane region" description="Helical" evidence="7">
    <location>
        <begin position="208"/>
        <end position="230"/>
    </location>
</feature>
<evidence type="ECO:0000313" key="9">
    <source>
        <dbReference type="EMBL" id="KAH7349763.1"/>
    </source>
</evidence>
<evidence type="ECO:0000256" key="4">
    <source>
        <dbReference type="ARBA" id="ARBA00023136"/>
    </source>
</evidence>
<feature type="domain" description="Rhodopsin" evidence="8">
    <location>
        <begin position="35"/>
        <end position="267"/>
    </location>
</feature>
<evidence type="ECO:0000259" key="8">
    <source>
        <dbReference type="Pfam" id="PF20684"/>
    </source>
</evidence>
<evidence type="ECO:0000256" key="5">
    <source>
        <dbReference type="ARBA" id="ARBA00038359"/>
    </source>
</evidence>
<dbReference type="InterPro" id="IPR052337">
    <property type="entry name" value="SAT4-like"/>
</dbReference>
<feature type="transmembrane region" description="Helical" evidence="7">
    <location>
        <begin position="127"/>
        <end position="150"/>
    </location>
</feature>
<keyword evidence="2 7" id="KW-0812">Transmembrane</keyword>
<evidence type="ECO:0000256" key="2">
    <source>
        <dbReference type="ARBA" id="ARBA00022692"/>
    </source>
</evidence>
<keyword evidence="3 7" id="KW-1133">Transmembrane helix</keyword>
<name>A0A8K0T7D7_9PEZI</name>
<dbReference type="OrthoDB" id="3903189at2759"/>
<protein>
    <recommendedName>
        <fullName evidence="8">Rhodopsin domain-containing protein</fullName>
    </recommendedName>
</protein>
<evidence type="ECO:0000256" key="3">
    <source>
        <dbReference type="ARBA" id="ARBA00022989"/>
    </source>
</evidence>
<dbReference type="InterPro" id="IPR049326">
    <property type="entry name" value="Rhodopsin_dom_fungi"/>
</dbReference>
<keyword evidence="10" id="KW-1185">Reference proteome</keyword>
<comment type="subcellular location">
    <subcellularLocation>
        <location evidence="1">Membrane</location>
        <topology evidence="1">Multi-pass membrane protein</topology>
    </subcellularLocation>
</comment>
<feature type="region of interest" description="Disordered" evidence="6">
    <location>
        <begin position="276"/>
        <end position="320"/>
    </location>
</feature>
<proteinExistence type="inferred from homology"/>
<feature type="transmembrane region" description="Helical" evidence="7">
    <location>
        <begin position="250"/>
        <end position="267"/>
    </location>
</feature>
<evidence type="ECO:0000256" key="6">
    <source>
        <dbReference type="SAM" id="MobiDB-lite"/>
    </source>
</evidence>
<feature type="transmembrane region" description="Helical" evidence="7">
    <location>
        <begin position="178"/>
        <end position="196"/>
    </location>
</feature>
<comment type="similarity">
    <text evidence="5">Belongs to the SAT4 family.</text>
</comment>
<accession>A0A8K0T7D7</accession>
<dbReference type="Pfam" id="PF20684">
    <property type="entry name" value="Fung_rhodopsin"/>
    <property type="match status" value="1"/>
</dbReference>
<dbReference type="Proteomes" id="UP000813385">
    <property type="component" value="Unassembled WGS sequence"/>
</dbReference>
<feature type="compositionally biased region" description="Polar residues" evidence="6">
    <location>
        <begin position="283"/>
        <end position="304"/>
    </location>
</feature>
<keyword evidence="4 7" id="KW-0472">Membrane</keyword>
<sequence length="320" mass="36336">MAMPTHEKVEVWIWYSLVICIVGIRFASQYITRRRKFVAEFPIDDALMILLTCIYTTGTVALYLYFSIAPTVDFDNPTPEENFVIGRKLGILNILTETCVQTTLWGNKCCLLLLYNRLTFFHQHYRLLMVIAVYTGLAYIAVIVALYAGWCRPFSDYLVLVPTNIQCLSWMHYNTLQLTMNLSTDLLIILVPVALFSRLKIEFRRKILLIGLFSMGVFVIISAILLKVAVFTNPTDPVWFLWVMREMSTAMLVGNLVLCMPVFRTWFKCLVPRGRTKKGTDASGASLQKKSVGASDSGTDTTFTPELGLSWPAGHEPMRV</sequence>
<evidence type="ECO:0000256" key="7">
    <source>
        <dbReference type="SAM" id="Phobius"/>
    </source>
</evidence>
<reference evidence="9" key="1">
    <citation type="journal article" date="2021" name="Nat. Commun.">
        <title>Genetic determinants of endophytism in the Arabidopsis root mycobiome.</title>
        <authorList>
            <person name="Mesny F."/>
            <person name="Miyauchi S."/>
            <person name="Thiergart T."/>
            <person name="Pickel B."/>
            <person name="Atanasova L."/>
            <person name="Karlsson M."/>
            <person name="Huettel B."/>
            <person name="Barry K.W."/>
            <person name="Haridas S."/>
            <person name="Chen C."/>
            <person name="Bauer D."/>
            <person name="Andreopoulos W."/>
            <person name="Pangilinan J."/>
            <person name="LaButti K."/>
            <person name="Riley R."/>
            <person name="Lipzen A."/>
            <person name="Clum A."/>
            <person name="Drula E."/>
            <person name="Henrissat B."/>
            <person name="Kohler A."/>
            <person name="Grigoriev I.V."/>
            <person name="Martin F.M."/>
            <person name="Hacquard S."/>
        </authorList>
    </citation>
    <scope>NUCLEOTIDE SEQUENCE</scope>
    <source>
        <strain evidence="9">MPI-CAGE-AT-0016</strain>
    </source>
</reference>
<comment type="caution">
    <text evidence="9">The sequence shown here is derived from an EMBL/GenBank/DDBJ whole genome shotgun (WGS) entry which is preliminary data.</text>
</comment>
<dbReference type="EMBL" id="JAGPXD010000006">
    <property type="protein sequence ID" value="KAH7349763.1"/>
    <property type="molecule type" value="Genomic_DNA"/>
</dbReference>
<dbReference type="GO" id="GO:0016020">
    <property type="term" value="C:membrane"/>
    <property type="evidence" value="ECO:0007669"/>
    <property type="project" value="UniProtKB-SubCell"/>
</dbReference>
<evidence type="ECO:0000256" key="1">
    <source>
        <dbReference type="ARBA" id="ARBA00004141"/>
    </source>
</evidence>
<dbReference type="PANTHER" id="PTHR33048:SF47">
    <property type="entry name" value="INTEGRAL MEMBRANE PROTEIN-RELATED"/>
    <property type="match status" value="1"/>
</dbReference>
<dbReference type="AlphaFoldDB" id="A0A8K0T7D7"/>
<organism evidence="9 10">
    <name type="scientific">Plectosphaerella cucumerina</name>
    <dbReference type="NCBI Taxonomy" id="40658"/>
    <lineage>
        <taxon>Eukaryota</taxon>
        <taxon>Fungi</taxon>
        <taxon>Dikarya</taxon>
        <taxon>Ascomycota</taxon>
        <taxon>Pezizomycotina</taxon>
        <taxon>Sordariomycetes</taxon>
        <taxon>Hypocreomycetidae</taxon>
        <taxon>Glomerellales</taxon>
        <taxon>Plectosphaerellaceae</taxon>
        <taxon>Plectosphaerella</taxon>
    </lineage>
</organism>
<feature type="transmembrane region" description="Helical" evidence="7">
    <location>
        <begin position="49"/>
        <end position="69"/>
    </location>
</feature>
<gene>
    <name evidence="9" type="ORF">B0T11DRAFT_289851</name>
</gene>